<name>A0ABX2MUG2_9BACL</name>
<dbReference type="PRINTS" id="PR00793">
    <property type="entry name" value="PROAMNOPTASE"/>
</dbReference>
<comment type="similarity">
    <text evidence="1">Belongs to the peptidase S33 family.</text>
</comment>
<dbReference type="InterPro" id="IPR002410">
    <property type="entry name" value="Peptidase_S33"/>
</dbReference>
<evidence type="ECO:0000313" key="5">
    <source>
        <dbReference type="Proteomes" id="UP000577724"/>
    </source>
</evidence>
<evidence type="ECO:0000259" key="3">
    <source>
        <dbReference type="Pfam" id="PF00561"/>
    </source>
</evidence>
<dbReference type="GO" id="GO:0016787">
    <property type="term" value="F:hydrolase activity"/>
    <property type="evidence" value="ECO:0007669"/>
    <property type="project" value="UniProtKB-KW"/>
</dbReference>
<feature type="domain" description="AB hydrolase-1" evidence="3">
    <location>
        <begin position="63"/>
        <end position="327"/>
    </location>
</feature>
<accession>A0ABX2MUG2</accession>
<keyword evidence="5" id="KW-1185">Reference proteome</keyword>
<protein>
    <submittedName>
        <fullName evidence="4">Alpha/beta hydrolase</fullName>
    </submittedName>
</protein>
<dbReference type="PANTHER" id="PTHR43798:SF33">
    <property type="entry name" value="HYDROLASE, PUTATIVE (AFU_ORTHOLOGUE AFUA_2G14860)-RELATED"/>
    <property type="match status" value="1"/>
</dbReference>
<dbReference type="InterPro" id="IPR029058">
    <property type="entry name" value="AB_hydrolase_fold"/>
</dbReference>
<reference evidence="4 5" key="1">
    <citation type="submission" date="2020-05" db="EMBL/GenBank/DDBJ databases">
        <title>Genome Sequencing of Type Strains.</title>
        <authorList>
            <person name="Lemaire J.F."/>
            <person name="Inderbitzin P."/>
            <person name="Gregorio O.A."/>
            <person name="Collins S.B."/>
            <person name="Wespe N."/>
            <person name="Knight-Connoni V."/>
        </authorList>
    </citation>
    <scope>NUCLEOTIDE SEQUENCE [LARGE SCALE GENOMIC DNA]</scope>
    <source>
        <strain evidence="4 5">DSM 19942</strain>
    </source>
</reference>
<organism evidence="4 5">
    <name type="scientific">Paenibacillus taichungensis</name>
    <dbReference type="NCBI Taxonomy" id="484184"/>
    <lineage>
        <taxon>Bacteria</taxon>
        <taxon>Bacillati</taxon>
        <taxon>Bacillota</taxon>
        <taxon>Bacilli</taxon>
        <taxon>Bacillales</taxon>
        <taxon>Paenibacillaceae</taxon>
        <taxon>Paenibacillus</taxon>
    </lineage>
</organism>
<comment type="caution">
    <text evidence="4">The sequence shown here is derived from an EMBL/GenBank/DDBJ whole genome shotgun (WGS) entry which is preliminary data.</text>
</comment>
<dbReference type="RefSeq" id="WP_175383298.1">
    <property type="nucleotide sequence ID" value="NZ_CBCRYD010000007.1"/>
</dbReference>
<dbReference type="SUPFAM" id="SSF53474">
    <property type="entry name" value="alpha/beta-Hydrolases"/>
    <property type="match status" value="1"/>
</dbReference>
<evidence type="ECO:0000256" key="1">
    <source>
        <dbReference type="ARBA" id="ARBA00010088"/>
    </source>
</evidence>
<dbReference type="PANTHER" id="PTHR43798">
    <property type="entry name" value="MONOACYLGLYCEROL LIPASE"/>
    <property type="match status" value="1"/>
</dbReference>
<evidence type="ECO:0000313" key="4">
    <source>
        <dbReference type="EMBL" id="NUU57666.1"/>
    </source>
</evidence>
<proteinExistence type="inferred from homology"/>
<dbReference type="GeneID" id="97134337"/>
<evidence type="ECO:0000256" key="2">
    <source>
        <dbReference type="ARBA" id="ARBA00022801"/>
    </source>
</evidence>
<dbReference type="Pfam" id="PF00561">
    <property type="entry name" value="Abhydrolase_1"/>
    <property type="match status" value="1"/>
</dbReference>
<dbReference type="EMBL" id="JABMCC010000118">
    <property type="protein sequence ID" value="NUU57666.1"/>
    <property type="molecule type" value="Genomic_DNA"/>
</dbReference>
<gene>
    <name evidence="4" type="ORF">HP548_26635</name>
</gene>
<sequence length="346" mass="39476">MNKMKKTGLWLGVTTLTLSLAVLYFPTWTPKIKGTNPIHALEQVKINGTGHEIMIRGQDLDNPVILYLHGGPGASEIPYAKKHQDLLESQFTIVNYDQRASGKSYHFFEDYSNLSANLLVEDALAVTDYITQRLGKKKVILMGHSYGTYIATLAAHRAPDKYEAYIGIGQMADTQQSEMDGWNYVMEQALLADNHEDVEQLEQIYEPIKQGQAFTPRDIVKRYGGTSRLMDSPDTSFLGMTFSHEYNMLDAIRFNKGIIYSQEILISEALSRPLPSLITKLDLPFYFVMGDYDLMTSSHAAKVFFDQIEGNQKEFIGNNNSAHYPHYEEKQRFFDWMVDTFIKHKP</sequence>
<dbReference type="Proteomes" id="UP000577724">
    <property type="component" value="Unassembled WGS sequence"/>
</dbReference>
<dbReference type="Gene3D" id="3.40.50.1820">
    <property type="entry name" value="alpha/beta hydrolase"/>
    <property type="match status" value="1"/>
</dbReference>
<dbReference type="InterPro" id="IPR050266">
    <property type="entry name" value="AB_hydrolase_sf"/>
</dbReference>
<keyword evidence="2 4" id="KW-0378">Hydrolase</keyword>
<dbReference type="InterPro" id="IPR000073">
    <property type="entry name" value="AB_hydrolase_1"/>
</dbReference>